<dbReference type="Gene3D" id="3.40.930.10">
    <property type="entry name" value="Mannitol-specific EII, Chain A"/>
    <property type="match status" value="1"/>
</dbReference>
<dbReference type="InterPro" id="IPR006320">
    <property type="entry name" value="PTS_Nitro_regul"/>
</dbReference>
<dbReference type="InterPro" id="IPR051541">
    <property type="entry name" value="PTS_SugarTrans_NitroReg"/>
</dbReference>
<dbReference type="InterPro" id="IPR016152">
    <property type="entry name" value="PTrfase/Anion_transptr"/>
</dbReference>
<dbReference type="GO" id="GO:0009401">
    <property type="term" value="P:phosphoenolpyruvate-dependent sugar phosphotransferase system"/>
    <property type="evidence" value="ECO:0007669"/>
    <property type="project" value="InterPro"/>
</dbReference>
<comment type="caution">
    <text evidence="2">The sequence shown here is derived from an EMBL/GenBank/DDBJ whole genome shotgun (WGS) entry which is preliminary data.</text>
</comment>
<dbReference type="AlphaFoldDB" id="A0A432W986"/>
<evidence type="ECO:0000313" key="3">
    <source>
        <dbReference type="Proteomes" id="UP000288293"/>
    </source>
</evidence>
<dbReference type="Proteomes" id="UP000288293">
    <property type="component" value="Unassembled WGS sequence"/>
</dbReference>
<organism evidence="2 3">
    <name type="scientific">Aliidiomarina minuta</name>
    <dbReference type="NCBI Taxonomy" id="880057"/>
    <lineage>
        <taxon>Bacteria</taxon>
        <taxon>Pseudomonadati</taxon>
        <taxon>Pseudomonadota</taxon>
        <taxon>Gammaproteobacteria</taxon>
        <taxon>Alteromonadales</taxon>
        <taxon>Idiomarinaceae</taxon>
        <taxon>Aliidiomarina</taxon>
    </lineage>
</organism>
<protein>
    <submittedName>
        <fullName evidence="2">PTS IIA-like nitrogen-regulatory protein PtsN</fullName>
    </submittedName>
</protein>
<dbReference type="EMBL" id="PIPL01000001">
    <property type="protein sequence ID" value="RUO26659.1"/>
    <property type="molecule type" value="Genomic_DNA"/>
</dbReference>
<dbReference type="PROSITE" id="PS00372">
    <property type="entry name" value="PTS_EIIA_TYPE_2_HIS"/>
    <property type="match status" value="1"/>
</dbReference>
<name>A0A432W986_9GAMM</name>
<dbReference type="OrthoDB" id="95460at2"/>
<evidence type="ECO:0000313" key="2">
    <source>
        <dbReference type="EMBL" id="RUO26659.1"/>
    </source>
</evidence>
<proteinExistence type="predicted"/>
<feature type="domain" description="PTS EIIA type-2" evidence="1">
    <location>
        <begin position="5"/>
        <end position="149"/>
    </location>
</feature>
<dbReference type="PANTHER" id="PTHR47738:SF1">
    <property type="entry name" value="NITROGEN REGULATORY PROTEIN"/>
    <property type="match status" value="1"/>
</dbReference>
<dbReference type="PROSITE" id="PS51094">
    <property type="entry name" value="PTS_EIIA_TYPE_2"/>
    <property type="match status" value="1"/>
</dbReference>
<accession>A0A432W986</accession>
<sequence>MQLREILSLDCTRCAVQDSSKKKLLEAISQLAAPKLAGVTRNDVFDSLVQRERLGSTGIGLGIAIPHGRLEKASKPVAVLLTMQSPVDFDAIDKQPVDIIFALLVPENEPEAHLRTLSEVARKLNNKECCRALRKAGNDDELYDLFVQDDSVCS</sequence>
<dbReference type="GO" id="GO:0030295">
    <property type="term" value="F:protein kinase activator activity"/>
    <property type="evidence" value="ECO:0007669"/>
    <property type="project" value="TreeGrafter"/>
</dbReference>
<dbReference type="InterPro" id="IPR002178">
    <property type="entry name" value="PTS_EIIA_type-2_dom"/>
</dbReference>
<dbReference type="PANTHER" id="PTHR47738">
    <property type="entry name" value="PTS SYSTEM FRUCTOSE-LIKE EIIA COMPONENT-RELATED"/>
    <property type="match status" value="1"/>
</dbReference>
<reference evidence="2 3" key="1">
    <citation type="journal article" date="2011" name="Front. Microbiol.">
        <title>Genomic signatures of strain selection and enhancement in Bacillus atrophaeus var. globigii, a historical biowarfare simulant.</title>
        <authorList>
            <person name="Gibbons H.S."/>
            <person name="Broomall S.M."/>
            <person name="McNew L.A."/>
            <person name="Daligault H."/>
            <person name="Chapman C."/>
            <person name="Bruce D."/>
            <person name="Karavis M."/>
            <person name="Krepps M."/>
            <person name="McGregor P.A."/>
            <person name="Hong C."/>
            <person name="Park K.H."/>
            <person name="Akmal A."/>
            <person name="Feldman A."/>
            <person name="Lin J.S."/>
            <person name="Chang W.E."/>
            <person name="Higgs B.W."/>
            <person name="Demirev P."/>
            <person name="Lindquist J."/>
            <person name="Liem A."/>
            <person name="Fochler E."/>
            <person name="Read T.D."/>
            <person name="Tapia R."/>
            <person name="Johnson S."/>
            <person name="Bishop-Lilly K.A."/>
            <person name="Detter C."/>
            <person name="Han C."/>
            <person name="Sozhamannan S."/>
            <person name="Rosenzweig C.N."/>
            <person name="Skowronski E.W."/>
        </authorList>
    </citation>
    <scope>NUCLEOTIDE SEQUENCE [LARGE SCALE GENOMIC DNA]</scope>
    <source>
        <strain evidence="2 3">MLST1</strain>
    </source>
</reference>
<dbReference type="CDD" id="cd00211">
    <property type="entry name" value="PTS_IIA_fru"/>
    <property type="match status" value="1"/>
</dbReference>
<dbReference type="SUPFAM" id="SSF55804">
    <property type="entry name" value="Phoshotransferase/anion transport protein"/>
    <property type="match status" value="1"/>
</dbReference>
<dbReference type="RefSeq" id="WP_126803469.1">
    <property type="nucleotide sequence ID" value="NZ_PIPL01000001.1"/>
</dbReference>
<dbReference type="NCBIfam" id="TIGR01419">
    <property type="entry name" value="nitro_reg_IIA"/>
    <property type="match status" value="1"/>
</dbReference>
<dbReference type="GO" id="GO:0008982">
    <property type="term" value="F:protein-N(PI)-phosphohistidine-sugar phosphotransferase activity"/>
    <property type="evidence" value="ECO:0007669"/>
    <property type="project" value="InterPro"/>
</dbReference>
<dbReference type="Pfam" id="PF00359">
    <property type="entry name" value="PTS_EIIA_2"/>
    <property type="match status" value="1"/>
</dbReference>
<keyword evidence="3" id="KW-1185">Reference proteome</keyword>
<gene>
    <name evidence="2" type="primary">ptsN</name>
    <name evidence="2" type="ORF">CWE09_08155</name>
</gene>
<evidence type="ECO:0000259" key="1">
    <source>
        <dbReference type="PROSITE" id="PS51094"/>
    </source>
</evidence>